<dbReference type="EMBL" id="UGXS01000004">
    <property type="protein sequence ID" value="SUH16951.1"/>
    <property type="molecule type" value="Genomic_DNA"/>
</dbReference>
<dbReference type="Proteomes" id="UP000255509">
    <property type="component" value="Unassembled WGS sequence"/>
</dbReference>
<accession>A0A379WE18</accession>
<name>A0A379WE18_SALET</name>
<evidence type="ECO:0000313" key="2">
    <source>
        <dbReference type="Proteomes" id="UP000255509"/>
    </source>
</evidence>
<sequence>MIDFVRFLTRAPGYACHYPLAFRLLAQKRTPQADAFFLDFAINDDGERPELTNIMDEYFRQA</sequence>
<proteinExistence type="predicted"/>
<dbReference type="AlphaFoldDB" id="A0A379WE18"/>
<evidence type="ECO:0000313" key="1">
    <source>
        <dbReference type="EMBL" id="SUH16951.1"/>
    </source>
</evidence>
<gene>
    <name evidence="1" type="primary">SBOV06121_2</name>
    <name evidence="1" type="ORF">NCTC8258_04730</name>
</gene>
<protein>
    <submittedName>
        <fullName evidence="1">Putative cytoplasmic protein</fullName>
    </submittedName>
</protein>
<reference evidence="1 2" key="1">
    <citation type="submission" date="2018-06" db="EMBL/GenBank/DDBJ databases">
        <authorList>
            <consortium name="Pathogen Informatics"/>
            <person name="Doyle S."/>
        </authorList>
    </citation>
    <scope>NUCLEOTIDE SEQUENCE [LARGE SCALE GENOMIC DNA]</scope>
    <source>
        <strain evidence="1 2">NCTC8258</strain>
    </source>
</reference>
<organism evidence="1 2">
    <name type="scientific">Salmonella enterica I</name>
    <dbReference type="NCBI Taxonomy" id="59201"/>
    <lineage>
        <taxon>Bacteria</taxon>
        <taxon>Pseudomonadati</taxon>
        <taxon>Pseudomonadota</taxon>
        <taxon>Gammaproteobacteria</taxon>
        <taxon>Enterobacterales</taxon>
        <taxon>Enterobacteriaceae</taxon>
        <taxon>Salmonella</taxon>
    </lineage>
</organism>